<evidence type="ECO:0008006" key="3">
    <source>
        <dbReference type="Google" id="ProtNLM"/>
    </source>
</evidence>
<comment type="caution">
    <text evidence="1">The sequence shown here is derived from an EMBL/GenBank/DDBJ whole genome shotgun (WGS) entry which is preliminary data.</text>
</comment>
<accession>A0ABT4YRU3</accession>
<reference evidence="1 2" key="1">
    <citation type="submission" date="2023-01" db="EMBL/GenBank/DDBJ databases">
        <title>Vibrio sp. KJ40-1 sp.nov, isolated from marine algae.</title>
        <authorList>
            <person name="Butt M."/>
            <person name="Kim J.M.J."/>
            <person name="Jeon C.O.C."/>
        </authorList>
    </citation>
    <scope>NUCLEOTIDE SEQUENCE [LARGE SCALE GENOMIC DNA]</scope>
    <source>
        <strain evidence="1 2">KJ40-1</strain>
    </source>
</reference>
<dbReference type="Proteomes" id="UP001210678">
    <property type="component" value="Unassembled WGS sequence"/>
</dbReference>
<organism evidence="1 2">
    <name type="scientific">Vibrio algarum</name>
    <dbReference type="NCBI Taxonomy" id="3020714"/>
    <lineage>
        <taxon>Bacteria</taxon>
        <taxon>Pseudomonadati</taxon>
        <taxon>Pseudomonadota</taxon>
        <taxon>Gammaproteobacteria</taxon>
        <taxon>Vibrionales</taxon>
        <taxon>Vibrionaceae</taxon>
        <taxon>Vibrio</taxon>
    </lineage>
</organism>
<gene>
    <name evidence="1" type="ORF">PGX00_11590</name>
</gene>
<evidence type="ECO:0000313" key="2">
    <source>
        <dbReference type="Proteomes" id="UP001210678"/>
    </source>
</evidence>
<proteinExistence type="predicted"/>
<dbReference type="RefSeq" id="WP_272136407.1">
    <property type="nucleotide sequence ID" value="NZ_JAQLOI010000001.1"/>
</dbReference>
<protein>
    <recommendedName>
        <fullName evidence="3">DUF2971 domain-containing protein</fullName>
    </recommendedName>
</protein>
<keyword evidence="2" id="KW-1185">Reference proteome</keyword>
<dbReference type="EMBL" id="JAQLOI010000001">
    <property type="protein sequence ID" value="MDB1124261.1"/>
    <property type="molecule type" value="Genomic_DNA"/>
</dbReference>
<dbReference type="SUPFAM" id="SSF56399">
    <property type="entry name" value="ADP-ribosylation"/>
    <property type="match status" value="1"/>
</dbReference>
<sequence length="287" mass="33534">MLKHKRLWCYLNIDNPIVAWEVAVGRISSIDSSVDIEDKYRRSFLSFWQYSKLKHAQNYDNWDLFEQEMKIELVRHVKFPEKVSRLRGCYFFESEEMALNVVKYFNWRGFKKEHLSEISFLYSSDSDISEHDSAWITNDMSDDDIHSYLSGQTKYESPATELLCYGRGLILNQDLINKADEIARKTFPKSTVLLDTVKLIFNDRFLGRNYATGEFDWDAYHAAQISPYLLIDGDDNLKVTILGSQKAYEKYGVIPTKEEVFLPDLRSHMINIKSVDIVTAYARAQII</sequence>
<name>A0ABT4YRU3_9VIBR</name>
<evidence type="ECO:0000313" key="1">
    <source>
        <dbReference type="EMBL" id="MDB1124261.1"/>
    </source>
</evidence>